<gene>
    <name evidence="2" type="ORF">HaLaN_17648</name>
</gene>
<dbReference type="EMBL" id="BLLF01001650">
    <property type="protein sequence ID" value="GFH20511.1"/>
    <property type="molecule type" value="Genomic_DNA"/>
</dbReference>
<accession>A0A699ZEE6</accession>
<evidence type="ECO:0000313" key="3">
    <source>
        <dbReference type="Proteomes" id="UP000485058"/>
    </source>
</evidence>
<organism evidence="2 3">
    <name type="scientific">Haematococcus lacustris</name>
    <name type="common">Green alga</name>
    <name type="synonym">Haematococcus pluvialis</name>
    <dbReference type="NCBI Taxonomy" id="44745"/>
    <lineage>
        <taxon>Eukaryota</taxon>
        <taxon>Viridiplantae</taxon>
        <taxon>Chlorophyta</taxon>
        <taxon>core chlorophytes</taxon>
        <taxon>Chlorophyceae</taxon>
        <taxon>CS clade</taxon>
        <taxon>Chlamydomonadales</taxon>
        <taxon>Haematococcaceae</taxon>
        <taxon>Haematococcus</taxon>
    </lineage>
</organism>
<evidence type="ECO:0000313" key="2">
    <source>
        <dbReference type="EMBL" id="GFH20511.1"/>
    </source>
</evidence>
<protein>
    <submittedName>
        <fullName evidence="2">Uncharacterized protein</fullName>
    </submittedName>
</protein>
<feature type="region of interest" description="Disordered" evidence="1">
    <location>
        <begin position="93"/>
        <end position="124"/>
    </location>
</feature>
<reference evidence="2 3" key="1">
    <citation type="submission" date="2020-02" db="EMBL/GenBank/DDBJ databases">
        <title>Draft genome sequence of Haematococcus lacustris strain NIES-144.</title>
        <authorList>
            <person name="Morimoto D."/>
            <person name="Nakagawa S."/>
            <person name="Yoshida T."/>
            <person name="Sawayama S."/>
        </authorList>
    </citation>
    <scope>NUCLEOTIDE SEQUENCE [LARGE SCALE GENOMIC DNA]</scope>
    <source>
        <strain evidence="2 3">NIES-144</strain>
    </source>
</reference>
<dbReference type="AlphaFoldDB" id="A0A699ZEE6"/>
<keyword evidence="3" id="KW-1185">Reference proteome</keyword>
<evidence type="ECO:0000256" key="1">
    <source>
        <dbReference type="SAM" id="MobiDB-lite"/>
    </source>
</evidence>
<comment type="caution">
    <text evidence="2">The sequence shown here is derived from an EMBL/GenBank/DDBJ whole genome shotgun (WGS) entry which is preliminary data.</text>
</comment>
<sequence>MEQGVGGTSGAPGLADNRQPCLQAPLLESLAALGKATSPFCSTSCLGFRAASVRLVVQPQELPPCTSLATFNPHSLAKQLAAHLARAHQAGLLPGQSDSLPTHPLAQLPLPGLKPAASGSAGKV</sequence>
<dbReference type="Proteomes" id="UP000485058">
    <property type="component" value="Unassembled WGS sequence"/>
</dbReference>
<proteinExistence type="predicted"/>
<name>A0A699ZEE6_HAELA</name>